<evidence type="ECO:0000313" key="3">
    <source>
        <dbReference type="Proteomes" id="UP000188354"/>
    </source>
</evidence>
<dbReference type="Proteomes" id="UP000188354">
    <property type="component" value="Unassembled WGS sequence"/>
</dbReference>
<dbReference type="InterPro" id="IPR029005">
    <property type="entry name" value="LIM-bd/SEUSS"/>
</dbReference>
<dbReference type="KEGG" id="lang:109341232"/>
<feature type="region of interest" description="Disordered" evidence="1">
    <location>
        <begin position="634"/>
        <end position="708"/>
    </location>
</feature>
<evidence type="ECO:0000256" key="1">
    <source>
        <dbReference type="SAM" id="MobiDB-lite"/>
    </source>
</evidence>
<feature type="compositionally biased region" description="Polar residues" evidence="1">
    <location>
        <begin position="553"/>
        <end position="565"/>
    </location>
</feature>
<feature type="compositionally biased region" description="Polar residues" evidence="1">
    <location>
        <begin position="699"/>
        <end position="708"/>
    </location>
</feature>
<dbReference type="OrthoDB" id="774557at2759"/>
<feature type="region of interest" description="Disordered" evidence="1">
    <location>
        <begin position="247"/>
        <end position="280"/>
    </location>
</feature>
<feature type="compositionally biased region" description="Low complexity" evidence="1">
    <location>
        <begin position="566"/>
        <end position="581"/>
    </location>
</feature>
<keyword evidence="3" id="KW-1185">Reference proteome</keyword>
<dbReference type="Gramene" id="OIV89429">
    <property type="protein sequence ID" value="OIV89429"/>
    <property type="gene ID" value="TanjilG_21887"/>
</dbReference>
<feature type="compositionally biased region" description="Polar residues" evidence="1">
    <location>
        <begin position="95"/>
        <end position="107"/>
    </location>
</feature>
<evidence type="ECO:0000313" key="2">
    <source>
        <dbReference type="EMBL" id="OIV89429.1"/>
    </source>
</evidence>
<protein>
    <recommendedName>
        <fullName evidence="4">Transcriptional corepressor SEUSS-like</fullName>
    </recommendedName>
</protein>
<feature type="compositionally biased region" description="Low complexity" evidence="1">
    <location>
        <begin position="121"/>
        <end position="147"/>
    </location>
</feature>
<feature type="compositionally biased region" description="Polar residues" evidence="1">
    <location>
        <begin position="54"/>
        <end position="64"/>
    </location>
</feature>
<organism evidence="2 3">
    <name type="scientific">Lupinus angustifolius</name>
    <name type="common">Narrow-leaved blue lupine</name>
    <dbReference type="NCBI Taxonomy" id="3871"/>
    <lineage>
        <taxon>Eukaryota</taxon>
        <taxon>Viridiplantae</taxon>
        <taxon>Streptophyta</taxon>
        <taxon>Embryophyta</taxon>
        <taxon>Tracheophyta</taxon>
        <taxon>Spermatophyta</taxon>
        <taxon>Magnoliopsida</taxon>
        <taxon>eudicotyledons</taxon>
        <taxon>Gunneridae</taxon>
        <taxon>Pentapetalae</taxon>
        <taxon>rosids</taxon>
        <taxon>fabids</taxon>
        <taxon>Fabales</taxon>
        <taxon>Fabaceae</taxon>
        <taxon>Papilionoideae</taxon>
        <taxon>50 kb inversion clade</taxon>
        <taxon>genistoids sensu lato</taxon>
        <taxon>core genistoids</taxon>
        <taxon>Genisteae</taxon>
        <taxon>Lupinus</taxon>
    </lineage>
</organism>
<dbReference type="EMBL" id="KV862297">
    <property type="protein sequence ID" value="OIV89429.1"/>
    <property type="molecule type" value="Genomic_DNA"/>
</dbReference>
<gene>
    <name evidence="2" type="ORF">TanjilG_21887</name>
</gene>
<feature type="region of interest" description="Disordered" evidence="1">
    <location>
        <begin position="54"/>
        <end position="177"/>
    </location>
</feature>
<dbReference type="STRING" id="3871.A0A1J7FN68"/>
<feature type="compositionally biased region" description="Low complexity" evidence="1">
    <location>
        <begin position="664"/>
        <end position="682"/>
    </location>
</feature>
<name>A0A1J7FN68_LUPAN</name>
<evidence type="ECO:0008006" key="4">
    <source>
        <dbReference type="Google" id="ProtNLM"/>
    </source>
</evidence>
<reference evidence="2 3" key="1">
    <citation type="journal article" date="2017" name="Plant Biotechnol. J.">
        <title>A comprehensive draft genome sequence for lupin (Lupinus angustifolius), an emerging health food: insights into plant-microbe interactions and legume evolution.</title>
        <authorList>
            <person name="Hane J.K."/>
            <person name="Ming Y."/>
            <person name="Kamphuis L.G."/>
            <person name="Nelson M.N."/>
            <person name="Garg G."/>
            <person name="Atkins C.A."/>
            <person name="Bayer P.E."/>
            <person name="Bravo A."/>
            <person name="Bringans S."/>
            <person name="Cannon S."/>
            <person name="Edwards D."/>
            <person name="Foley R."/>
            <person name="Gao L.L."/>
            <person name="Harrison M.J."/>
            <person name="Huang W."/>
            <person name="Hurgobin B."/>
            <person name="Li S."/>
            <person name="Liu C.W."/>
            <person name="McGrath A."/>
            <person name="Morahan G."/>
            <person name="Murray J."/>
            <person name="Weller J."/>
            <person name="Jian J."/>
            <person name="Singh K.B."/>
        </authorList>
    </citation>
    <scope>NUCLEOTIDE SEQUENCE [LARGE SCALE GENOMIC DNA]</scope>
    <source>
        <strain evidence="3">cv. Tanjil</strain>
        <tissue evidence="2">Whole plant</tissue>
    </source>
</reference>
<dbReference type="Pfam" id="PF01803">
    <property type="entry name" value="LIM_bind"/>
    <property type="match status" value="1"/>
</dbReference>
<accession>A0A1J7FN68</accession>
<sequence>MVPPVPSSTIGGAAQSMPPSVLVSDSGMLRGQGVAPLNQINNLSMLGDLSNVNFPNSGPGSSQRGGVDNEAEFDPLSGVGNGFSYVDPSPSSSSFLQSNMMNPGSSNQGQGQQFLNRSGNQLLSDQQHSQQLEYQGFQHSQQSMQQSPAPANDQQQQQQQQHFQSMRGGIGSIGPVKFESQVNNDQFGQHQHMPLLRNLAPPKLEPQHTDQPLLTHQQQQQLLDLSRQSPQAAAAVVAHMKFLIHQRHSQSQQQQPQQLVKTVPQQWSQQSQQQDMPIRSPEKSIYGPGTCSNRLTHYMHQQQHRPEDNNIEFWRKFVAEYFAPNAKKKWCVSMYESGKQTAGVFPQDVRHCAICNCKPGRGFEAPAEVLPRLFKIKYESGTLQELLYVDMPREHHNSSGHIVVDYAKAIQESVFEKLRVVREGQLRIVFSPDLKICSWEFCARRHEDLIPKDSLIPQISQLGTAAQKFQSCTQSATSNSSVLELQNNCNMFVASAHGFAKALEVPLVNELGYTKRYVRCLQIAEVVNSMKDLIDYCKDSGTGPMDSLVNFPRRTSSSSGLHSHPQQSEDQSQKSQPQQQQHMVAANTSNGDQKSSQNASSNGFTSVNNALNSASASTTTSTIVGLHHQNMNSRQQSSMNYVSSPYGGSSLQIPRPSSSGTVLQPQPSTSTFQPPAPSSSNNPPQPSANHTSRAKSPADISSQQQQPLLSGEADANELMSSQVNGTGGMTSAGSLGNDVNNVNNVNEIQPVCNAVVNGNSGVRVGGYGTMGTGPSGTANGNRPKIGGNSGMNGRIGMTSIARDQSVNNHQQDLSSQLVTGLGSVNDFDNLQFD</sequence>
<dbReference type="AlphaFoldDB" id="A0A1J7FN68"/>
<feature type="compositionally biased region" description="Polar residues" evidence="1">
    <location>
        <begin position="586"/>
        <end position="604"/>
    </location>
</feature>
<dbReference type="PANTHER" id="PTHR10378">
    <property type="entry name" value="LIM DOMAIN-BINDING PROTEIN"/>
    <property type="match status" value="1"/>
</dbReference>
<proteinExistence type="predicted"/>
<feature type="compositionally biased region" description="Low complexity" evidence="1">
    <location>
        <begin position="249"/>
        <end position="274"/>
    </location>
</feature>
<feature type="region of interest" description="Disordered" evidence="1">
    <location>
        <begin position="545"/>
        <end position="607"/>
    </location>
</feature>
<feature type="compositionally biased region" description="Polar residues" evidence="1">
    <location>
        <begin position="634"/>
        <end position="663"/>
    </location>
</feature>